<dbReference type="PANTHER" id="PTHR31218">
    <property type="entry name" value="WAT1-RELATED PROTEIN"/>
    <property type="match status" value="1"/>
</dbReference>
<reference evidence="8" key="1">
    <citation type="submission" date="2022-08" db="EMBL/GenBank/DDBJ databases">
        <authorList>
            <person name="Gutierrez-Valencia J."/>
        </authorList>
    </citation>
    <scope>NUCLEOTIDE SEQUENCE</scope>
</reference>
<keyword evidence="5 6" id="KW-0472">Membrane</keyword>
<dbReference type="InterPro" id="IPR037185">
    <property type="entry name" value="EmrE-like"/>
</dbReference>
<organism evidence="8 9">
    <name type="scientific">Linum tenue</name>
    <dbReference type="NCBI Taxonomy" id="586396"/>
    <lineage>
        <taxon>Eukaryota</taxon>
        <taxon>Viridiplantae</taxon>
        <taxon>Streptophyta</taxon>
        <taxon>Embryophyta</taxon>
        <taxon>Tracheophyta</taxon>
        <taxon>Spermatophyta</taxon>
        <taxon>Magnoliopsida</taxon>
        <taxon>eudicotyledons</taxon>
        <taxon>Gunneridae</taxon>
        <taxon>Pentapetalae</taxon>
        <taxon>rosids</taxon>
        <taxon>fabids</taxon>
        <taxon>Malpighiales</taxon>
        <taxon>Linaceae</taxon>
        <taxon>Linum</taxon>
    </lineage>
</organism>
<feature type="transmembrane region" description="Helical" evidence="6">
    <location>
        <begin position="107"/>
        <end position="130"/>
    </location>
</feature>
<dbReference type="Proteomes" id="UP001154282">
    <property type="component" value="Unassembled WGS sequence"/>
</dbReference>
<feature type="transmembrane region" description="Helical" evidence="6">
    <location>
        <begin position="79"/>
        <end position="101"/>
    </location>
</feature>
<feature type="transmembrane region" description="Helical" evidence="6">
    <location>
        <begin position="284"/>
        <end position="304"/>
    </location>
</feature>
<dbReference type="Pfam" id="PF00892">
    <property type="entry name" value="EamA"/>
    <property type="match status" value="2"/>
</dbReference>
<feature type="domain" description="EamA" evidence="7">
    <location>
        <begin position="18"/>
        <end position="152"/>
    </location>
</feature>
<dbReference type="AlphaFoldDB" id="A0AAV0M9Y6"/>
<keyword evidence="3 6" id="KW-0812">Transmembrane</keyword>
<evidence type="ECO:0000259" key="7">
    <source>
        <dbReference type="Pfam" id="PF00892"/>
    </source>
</evidence>
<dbReference type="EMBL" id="CAMGYJ010000007">
    <property type="protein sequence ID" value="CAI0443073.1"/>
    <property type="molecule type" value="Genomic_DNA"/>
</dbReference>
<feature type="domain" description="EamA" evidence="7">
    <location>
        <begin position="189"/>
        <end position="328"/>
    </location>
</feature>
<comment type="caution">
    <text evidence="8">The sequence shown here is derived from an EMBL/GenBank/DDBJ whole genome shotgun (WGS) entry which is preliminary data.</text>
</comment>
<evidence type="ECO:0000256" key="4">
    <source>
        <dbReference type="ARBA" id="ARBA00022989"/>
    </source>
</evidence>
<evidence type="ECO:0000256" key="5">
    <source>
        <dbReference type="ARBA" id="ARBA00023136"/>
    </source>
</evidence>
<feature type="transmembrane region" description="Helical" evidence="6">
    <location>
        <begin position="310"/>
        <end position="329"/>
    </location>
</feature>
<evidence type="ECO:0000256" key="2">
    <source>
        <dbReference type="ARBA" id="ARBA00007635"/>
    </source>
</evidence>
<keyword evidence="9" id="KW-1185">Reference proteome</keyword>
<evidence type="ECO:0000256" key="1">
    <source>
        <dbReference type="ARBA" id="ARBA00004141"/>
    </source>
</evidence>
<feature type="transmembrane region" description="Helical" evidence="6">
    <location>
        <begin position="50"/>
        <end position="67"/>
    </location>
</feature>
<feature type="transmembrane region" description="Helical" evidence="6">
    <location>
        <begin position="188"/>
        <end position="207"/>
    </location>
</feature>
<evidence type="ECO:0000313" key="8">
    <source>
        <dbReference type="EMBL" id="CAI0443073.1"/>
    </source>
</evidence>
<dbReference type="InterPro" id="IPR030184">
    <property type="entry name" value="WAT1-related"/>
</dbReference>
<gene>
    <name evidence="8" type="ORF">LITE_LOCUS27518</name>
</gene>
<keyword evidence="4 6" id="KW-1133">Transmembrane helix</keyword>
<name>A0AAV0M9Y6_9ROSI</name>
<dbReference type="InterPro" id="IPR000620">
    <property type="entry name" value="EamA_dom"/>
</dbReference>
<comment type="similarity">
    <text evidence="2 6">Belongs to the drug/metabolite transporter (DMT) superfamily. Plant drug/metabolite exporter (P-DME) (TC 2.A.7.4) family.</text>
</comment>
<feature type="transmembrane region" description="Helical" evidence="6">
    <location>
        <begin position="219"/>
        <end position="238"/>
    </location>
</feature>
<protein>
    <recommendedName>
        <fullName evidence="6">WAT1-related protein</fullName>
    </recommendedName>
</protein>
<accession>A0AAV0M9Y6</accession>
<feature type="transmembrane region" description="Helical" evidence="6">
    <location>
        <begin position="258"/>
        <end position="277"/>
    </location>
</feature>
<dbReference type="GO" id="GO:0022857">
    <property type="term" value="F:transmembrane transporter activity"/>
    <property type="evidence" value="ECO:0007669"/>
    <property type="project" value="InterPro"/>
</dbReference>
<evidence type="ECO:0000256" key="3">
    <source>
        <dbReference type="ARBA" id="ARBA00022692"/>
    </source>
</evidence>
<dbReference type="GO" id="GO:0016020">
    <property type="term" value="C:membrane"/>
    <property type="evidence" value="ECO:0007669"/>
    <property type="project" value="UniProtKB-SubCell"/>
</dbReference>
<proteinExistence type="inferred from homology"/>
<sequence>MKMPGWWSSKSFDQAKPYLGVIFMQFCSAGSSIISKFALNQGMSQNVFVVYRYAIATAAIAPFAFFVDRKVRPKMTLGIFFKIALLAFLEPVVDQNLYYTAMKYTTATFASSMISIMPAFAFLMAWALGLERVNLRKFHSHAKIMGTIVTVGGAMVMASIKGARVDLPWTKGVLDHSSSSSVAPEHPIKGALMIAIGCVCWAGFVNLQAITLKSYPGKLSLTALICMMGAMEGSVVAVGLEWKNPSAWKIGFDTKLLAAFYSGIMSSGVLYSIQGLVMQRKGPVFVTAFSPLVMVIVAILGSLFLSEILYLGRVLGAVVIVTGLYMVLWGKTGDDEKGSNGGSITINDKLVAADHLPIAAVDSSVEDTNVEKIESKQKHINGGNSGEGFVSIELPKV</sequence>
<feature type="transmembrane region" description="Helical" evidence="6">
    <location>
        <begin position="142"/>
        <end position="160"/>
    </location>
</feature>
<dbReference type="SUPFAM" id="SSF103481">
    <property type="entry name" value="Multidrug resistance efflux transporter EmrE"/>
    <property type="match status" value="2"/>
</dbReference>
<evidence type="ECO:0000313" key="9">
    <source>
        <dbReference type="Proteomes" id="UP001154282"/>
    </source>
</evidence>
<comment type="subcellular location">
    <subcellularLocation>
        <location evidence="1 6">Membrane</location>
        <topology evidence="1 6">Multi-pass membrane protein</topology>
    </subcellularLocation>
</comment>
<evidence type="ECO:0000256" key="6">
    <source>
        <dbReference type="RuleBase" id="RU363077"/>
    </source>
</evidence>